<evidence type="ECO:0000313" key="13">
    <source>
        <dbReference type="EMBL" id="MFB9324337.1"/>
    </source>
</evidence>
<comment type="pathway">
    <text evidence="2">Cofactor biosynthesis; NAD(+) biosynthesis; nicotinate D-ribonucleotide from quinolinate: step 1/1.</text>
</comment>
<dbReference type="Gene3D" id="3.20.20.70">
    <property type="entry name" value="Aldolase class I"/>
    <property type="match status" value="1"/>
</dbReference>
<keyword evidence="14" id="KW-1185">Reference proteome</keyword>
<evidence type="ECO:0000256" key="5">
    <source>
        <dbReference type="ARBA" id="ARBA00022642"/>
    </source>
</evidence>
<dbReference type="PANTHER" id="PTHR32179:SF3">
    <property type="entry name" value="NICOTINATE-NUCLEOTIDE PYROPHOSPHORYLASE [CARBOXYLATING]"/>
    <property type="match status" value="1"/>
</dbReference>
<comment type="function">
    <text evidence="1">Involved in the catabolism of quinolinic acid (QA).</text>
</comment>
<protein>
    <recommendedName>
        <fullName evidence="4">nicotinate-nucleotide diphosphorylase (carboxylating)</fullName>
        <ecNumber evidence="4">2.4.2.19</ecNumber>
    </recommendedName>
    <alternativeName>
        <fullName evidence="8">Quinolinate phosphoribosyltransferase [decarboxylating]</fullName>
    </alternativeName>
</protein>
<evidence type="ECO:0000259" key="11">
    <source>
        <dbReference type="Pfam" id="PF01729"/>
    </source>
</evidence>
<keyword evidence="7 10" id="KW-0808">Transferase</keyword>
<dbReference type="SUPFAM" id="SSF51690">
    <property type="entry name" value="Nicotinate/Quinolinate PRTase C-terminal domain-like"/>
    <property type="match status" value="1"/>
</dbReference>
<dbReference type="InterPro" id="IPR036068">
    <property type="entry name" value="Nicotinate_pribotase-like_C"/>
</dbReference>
<dbReference type="Gene3D" id="3.90.1170.20">
    <property type="entry name" value="Quinolinate phosphoribosyl transferase, N-terminal domain"/>
    <property type="match status" value="1"/>
</dbReference>
<dbReference type="InterPro" id="IPR013785">
    <property type="entry name" value="Aldolase_TIM"/>
</dbReference>
<feature type="domain" description="Quinolinate phosphoribosyl transferase N-terminal" evidence="12">
    <location>
        <begin position="32"/>
        <end position="117"/>
    </location>
</feature>
<dbReference type="EMBL" id="JBHMDO010000001">
    <property type="protein sequence ID" value="MFB9324337.1"/>
    <property type="molecule type" value="Genomic_DNA"/>
</dbReference>
<dbReference type="EC" id="2.4.2.19" evidence="4"/>
<organism evidence="13 14">
    <name type="scientific">Paenibacillus aurantiacus</name>
    <dbReference type="NCBI Taxonomy" id="1936118"/>
    <lineage>
        <taxon>Bacteria</taxon>
        <taxon>Bacillati</taxon>
        <taxon>Bacillota</taxon>
        <taxon>Bacilli</taxon>
        <taxon>Bacillales</taxon>
        <taxon>Paenibacillaceae</taxon>
        <taxon>Paenibacillus</taxon>
    </lineage>
</organism>
<evidence type="ECO:0000259" key="12">
    <source>
        <dbReference type="Pfam" id="PF02749"/>
    </source>
</evidence>
<evidence type="ECO:0000256" key="6">
    <source>
        <dbReference type="ARBA" id="ARBA00022676"/>
    </source>
</evidence>
<dbReference type="GO" id="GO:0004514">
    <property type="term" value="F:nicotinate-nucleotide diphosphorylase (carboxylating) activity"/>
    <property type="evidence" value="ECO:0007669"/>
    <property type="project" value="UniProtKB-EC"/>
</dbReference>
<evidence type="ECO:0000256" key="7">
    <source>
        <dbReference type="ARBA" id="ARBA00022679"/>
    </source>
</evidence>
<keyword evidence="6 10" id="KW-0328">Glycosyltransferase</keyword>
<dbReference type="InterPro" id="IPR002638">
    <property type="entry name" value="Quinolinate_PRibosylTrfase_C"/>
</dbReference>
<dbReference type="InterPro" id="IPR027277">
    <property type="entry name" value="NadC/ModD"/>
</dbReference>
<dbReference type="PANTHER" id="PTHR32179">
    <property type="entry name" value="NICOTINATE-NUCLEOTIDE PYROPHOSPHORYLASE [CARBOXYLATING]"/>
    <property type="match status" value="1"/>
</dbReference>
<dbReference type="CDD" id="cd01572">
    <property type="entry name" value="QPRTase"/>
    <property type="match status" value="1"/>
</dbReference>
<comment type="catalytic activity">
    <reaction evidence="9">
        <text>nicotinate beta-D-ribonucleotide + CO2 + diphosphate = quinolinate + 5-phospho-alpha-D-ribose 1-diphosphate + 2 H(+)</text>
        <dbReference type="Rhea" id="RHEA:12733"/>
        <dbReference type="ChEBI" id="CHEBI:15378"/>
        <dbReference type="ChEBI" id="CHEBI:16526"/>
        <dbReference type="ChEBI" id="CHEBI:29959"/>
        <dbReference type="ChEBI" id="CHEBI:33019"/>
        <dbReference type="ChEBI" id="CHEBI:57502"/>
        <dbReference type="ChEBI" id="CHEBI:58017"/>
        <dbReference type="EC" id="2.4.2.19"/>
    </reaction>
</comment>
<keyword evidence="5" id="KW-0662">Pyridine nucleotide biosynthesis</keyword>
<evidence type="ECO:0000256" key="3">
    <source>
        <dbReference type="ARBA" id="ARBA00009400"/>
    </source>
</evidence>
<proteinExistence type="inferred from homology"/>
<feature type="domain" description="Quinolinate phosphoribosyl transferase C-terminal" evidence="11">
    <location>
        <begin position="119"/>
        <end position="287"/>
    </location>
</feature>
<evidence type="ECO:0000256" key="8">
    <source>
        <dbReference type="ARBA" id="ARBA00033102"/>
    </source>
</evidence>
<comment type="similarity">
    <text evidence="3 10">Belongs to the NadC/ModD family.</text>
</comment>
<evidence type="ECO:0000256" key="9">
    <source>
        <dbReference type="ARBA" id="ARBA00047445"/>
    </source>
</evidence>
<dbReference type="PIRSF" id="PIRSF006250">
    <property type="entry name" value="NadC_ModD"/>
    <property type="match status" value="1"/>
</dbReference>
<reference evidence="13 14" key="1">
    <citation type="submission" date="2024-09" db="EMBL/GenBank/DDBJ databases">
        <authorList>
            <person name="Sun Q."/>
            <person name="Mori K."/>
        </authorList>
    </citation>
    <scope>NUCLEOTIDE SEQUENCE [LARGE SCALE GENOMIC DNA]</scope>
    <source>
        <strain evidence="13 14">TISTR 2452</strain>
    </source>
</reference>
<evidence type="ECO:0000256" key="4">
    <source>
        <dbReference type="ARBA" id="ARBA00011944"/>
    </source>
</evidence>
<dbReference type="Pfam" id="PF01729">
    <property type="entry name" value="QRPTase_C"/>
    <property type="match status" value="1"/>
</dbReference>
<dbReference type="RefSeq" id="WP_377488058.1">
    <property type="nucleotide sequence ID" value="NZ_JBHMDO010000001.1"/>
</dbReference>
<gene>
    <name evidence="13" type="primary">nadC</name>
    <name evidence="13" type="ORF">ACFFSY_00075</name>
</gene>
<dbReference type="InterPro" id="IPR022412">
    <property type="entry name" value="Quinolinate_PRibosylTrfase_N"/>
</dbReference>
<sequence>MINSDLSAIGGNADALRQQIKAWLAEDVGAGDVSSWSTIPAGRQAKAVIHMKDDGIIAGIPVARLVFDTVDPTLVFHPRVSDGERVERGKIIIEVEGSTHSILTGERLALNLMQRLSGIATKTRSYVDALGGLPTRLVDTRKTTPGHRLLEKYAVRVGGGANHRFGLYDAVMIKDNHIKGAGGIREAVESARRQIPHTMKIEVETESIAQVEEALACGADIIMLDNMKPDLMREAVSRIKAHSPHVIVEASGGVNLTTIRGIAETGVDVISVGALTYSFQSLDISLDLNEKKGGQG</sequence>
<dbReference type="InterPro" id="IPR004393">
    <property type="entry name" value="NadC"/>
</dbReference>
<dbReference type="NCBIfam" id="TIGR00078">
    <property type="entry name" value="nadC"/>
    <property type="match status" value="1"/>
</dbReference>
<name>A0ABV5KJN2_9BACL</name>
<comment type="caution">
    <text evidence="13">The sequence shown here is derived from an EMBL/GenBank/DDBJ whole genome shotgun (WGS) entry which is preliminary data.</text>
</comment>
<dbReference type="Proteomes" id="UP001589747">
    <property type="component" value="Unassembled WGS sequence"/>
</dbReference>
<evidence type="ECO:0000256" key="1">
    <source>
        <dbReference type="ARBA" id="ARBA00003237"/>
    </source>
</evidence>
<dbReference type="Pfam" id="PF02749">
    <property type="entry name" value="QRPTase_N"/>
    <property type="match status" value="1"/>
</dbReference>
<accession>A0ABV5KJN2</accession>
<evidence type="ECO:0000313" key="14">
    <source>
        <dbReference type="Proteomes" id="UP001589747"/>
    </source>
</evidence>
<dbReference type="SUPFAM" id="SSF54675">
    <property type="entry name" value="Nicotinate/Quinolinate PRTase N-terminal domain-like"/>
    <property type="match status" value="1"/>
</dbReference>
<evidence type="ECO:0000256" key="2">
    <source>
        <dbReference type="ARBA" id="ARBA00004893"/>
    </source>
</evidence>
<evidence type="ECO:0000256" key="10">
    <source>
        <dbReference type="PIRNR" id="PIRNR006250"/>
    </source>
</evidence>
<dbReference type="InterPro" id="IPR037128">
    <property type="entry name" value="Quinolinate_PRibosylTase_N_sf"/>
</dbReference>